<accession>A0A815ASW5</accession>
<dbReference type="OrthoDB" id="6627079at2759"/>
<dbReference type="Pfam" id="PF13359">
    <property type="entry name" value="DDE_Tnp_4"/>
    <property type="match status" value="1"/>
</dbReference>
<feature type="non-terminal residue" evidence="5">
    <location>
        <position position="1"/>
    </location>
</feature>
<feature type="compositionally biased region" description="Low complexity" evidence="3">
    <location>
        <begin position="75"/>
        <end position="88"/>
    </location>
</feature>
<evidence type="ECO:0000259" key="4">
    <source>
        <dbReference type="Pfam" id="PF13359"/>
    </source>
</evidence>
<keyword evidence="2" id="KW-0479">Metal-binding</keyword>
<evidence type="ECO:0000313" key="7">
    <source>
        <dbReference type="Proteomes" id="UP000663829"/>
    </source>
</evidence>
<comment type="cofactor">
    <cofactor evidence="1">
        <name>a divalent metal cation</name>
        <dbReference type="ChEBI" id="CHEBI:60240"/>
    </cofactor>
</comment>
<dbReference type="AlphaFoldDB" id="A0A815ASW5"/>
<dbReference type="EMBL" id="CAJOBC010018646">
    <property type="protein sequence ID" value="CAF4038157.1"/>
    <property type="molecule type" value="Genomic_DNA"/>
</dbReference>
<evidence type="ECO:0000313" key="5">
    <source>
        <dbReference type="EMBL" id="CAF1260847.1"/>
    </source>
</evidence>
<organism evidence="5 7">
    <name type="scientific">Didymodactylos carnosus</name>
    <dbReference type="NCBI Taxonomy" id="1234261"/>
    <lineage>
        <taxon>Eukaryota</taxon>
        <taxon>Metazoa</taxon>
        <taxon>Spiralia</taxon>
        <taxon>Gnathifera</taxon>
        <taxon>Rotifera</taxon>
        <taxon>Eurotatoria</taxon>
        <taxon>Bdelloidea</taxon>
        <taxon>Philodinida</taxon>
        <taxon>Philodinidae</taxon>
        <taxon>Didymodactylos</taxon>
    </lineage>
</organism>
<keyword evidence="7" id="KW-1185">Reference proteome</keyword>
<evidence type="ECO:0000256" key="3">
    <source>
        <dbReference type="SAM" id="MobiDB-lite"/>
    </source>
</evidence>
<dbReference type="GO" id="GO:0046872">
    <property type="term" value="F:metal ion binding"/>
    <property type="evidence" value="ECO:0007669"/>
    <property type="project" value="UniProtKB-KW"/>
</dbReference>
<gene>
    <name evidence="5" type="ORF">GPM918_LOCUS26595</name>
    <name evidence="6" type="ORF">SRO942_LOCUS26773</name>
</gene>
<name>A0A815ASW5_9BILA</name>
<protein>
    <recommendedName>
        <fullName evidence="4">DDE Tnp4 domain-containing protein</fullName>
    </recommendedName>
</protein>
<comment type="caution">
    <text evidence="5">The sequence shown here is derived from an EMBL/GenBank/DDBJ whole genome shotgun (WGS) entry which is preliminary data.</text>
</comment>
<dbReference type="Proteomes" id="UP000663829">
    <property type="component" value="Unassembled WGS sequence"/>
</dbReference>
<proteinExistence type="predicted"/>
<dbReference type="Proteomes" id="UP000681722">
    <property type="component" value="Unassembled WGS sequence"/>
</dbReference>
<dbReference type="InterPro" id="IPR027806">
    <property type="entry name" value="HARBI1_dom"/>
</dbReference>
<dbReference type="EMBL" id="CAJNOQ010010781">
    <property type="protein sequence ID" value="CAF1260847.1"/>
    <property type="molecule type" value="Genomic_DNA"/>
</dbReference>
<sequence length="230" mass="25308">HNCQITPTKILIYRPVNTVSQCVFSAPQMPTERQIRLAFASPQTIHPPAIHASVGSMSLENDENVLPSRPFCQPSTSSKRSGFSGSTSVTTKRPKTDALPLEEYANDTSGERPFNNDSLMSDGMTLTLAKDCGTENDVVNASLKCTYVNIGAPGRCNDAYVYNQSTLAAYIQQPLFTRSIKTIENTNVPAHLLGDSAFPLSANLMKPYTIQPNMPQYQTRLTIVYPVREM</sequence>
<evidence type="ECO:0000256" key="1">
    <source>
        <dbReference type="ARBA" id="ARBA00001968"/>
    </source>
</evidence>
<feature type="region of interest" description="Disordered" evidence="3">
    <location>
        <begin position="65"/>
        <end position="118"/>
    </location>
</feature>
<reference evidence="5" key="1">
    <citation type="submission" date="2021-02" db="EMBL/GenBank/DDBJ databases">
        <authorList>
            <person name="Nowell W R."/>
        </authorList>
    </citation>
    <scope>NUCLEOTIDE SEQUENCE</scope>
</reference>
<feature type="domain" description="DDE Tnp4" evidence="4">
    <location>
        <begin position="138"/>
        <end position="209"/>
    </location>
</feature>
<evidence type="ECO:0000313" key="6">
    <source>
        <dbReference type="EMBL" id="CAF4038157.1"/>
    </source>
</evidence>
<evidence type="ECO:0000256" key="2">
    <source>
        <dbReference type="ARBA" id="ARBA00022723"/>
    </source>
</evidence>